<evidence type="ECO:0000313" key="2">
    <source>
        <dbReference type="EMBL" id="CAA9400876.1"/>
    </source>
</evidence>
<gene>
    <name evidence="2" type="ORF">AVDCRST_MAG94-5904</name>
</gene>
<evidence type="ECO:0000256" key="1">
    <source>
        <dbReference type="SAM" id="MobiDB-lite"/>
    </source>
</evidence>
<sequence length="170" mass="18793">MNKTHLIEQLKKPEDKINSLLNAAAIAADLEDYTEEHLKTLQGINEIMGSGKAETYKAAAELHRKQQESDSKSEQEEQLSNHFEQYIQEHGGKAAEANLAALPAMAEAEYSHLKSMFIKAYRKRIAELLQDPGYRQQFEAAIEGQSMGKLPLLNSTTSNIALPSSSSSSS</sequence>
<feature type="compositionally biased region" description="Basic and acidic residues" evidence="1">
    <location>
        <begin position="61"/>
        <end position="75"/>
    </location>
</feature>
<organism evidence="2">
    <name type="scientific">uncultured Leptolyngbya sp</name>
    <dbReference type="NCBI Taxonomy" id="332963"/>
    <lineage>
        <taxon>Bacteria</taxon>
        <taxon>Bacillati</taxon>
        <taxon>Cyanobacteriota</taxon>
        <taxon>Cyanophyceae</taxon>
        <taxon>Leptolyngbyales</taxon>
        <taxon>Leptolyngbyaceae</taxon>
        <taxon>Leptolyngbya group</taxon>
        <taxon>Leptolyngbya</taxon>
        <taxon>environmental samples</taxon>
    </lineage>
</organism>
<proteinExistence type="predicted"/>
<dbReference type="AlphaFoldDB" id="A0A6J4P5P8"/>
<feature type="region of interest" description="Disordered" evidence="1">
    <location>
        <begin position="61"/>
        <end position="80"/>
    </location>
</feature>
<accession>A0A6J4P5P8</accession>
<protein>
    <submittedName>
        <fullName evidence="2">Uncharacterized protein</fullName>
    </submittedName>
</protein>
<name>A0A6J4P5P8_9CYAN</name>
<reference evidence="2" key="1">
    <citation type="submission" date="2020-02" db="EMBL/GenBank/DDBJ databases">
        <authorList>
            <person name="Meier V. D."/>
        </authorList>
    </citation>
    <scope>NUCLEOTIDE SEQUENCE</scope>
    <source>
        <strain evidence="2">AVDCRST_MAG94</strain>
    </source>
</reference>
<dbReference type="EMBL" id="CADCTY010002037">
    <property type="protein sequence ID" value="CAA9400876.1"/>
    <property type="molecule type" value="Genomic_DNA"/>
</dbReference>